<evidence type="ECO:0000313" key="11">
    <source>
        <dbReference type="WBParaSite" id="PSU_v2.g11084.t1"/>
    </source>
</evidence>
<dbReference type="SMART" id="SM01280">
    <property type="entry name" value="Mcm10"/>
    <property type="match status" value="1"/>
</dbReference>
<dbReference type="InterPro" id="IPR056791">
    <property type="entry name" value="Znf_Mcm10_C"/>
</dbReference>
<comment type="similarity">
    <text evidence="2">Belongs to the MCM10 family.</text>
</comment>
<dbReference type="InterPro" id="IPR015408">
    <property type="entry name" value="Znf_Mcm10/DnaG"/>
</dbReference>
<dbReference type="Pfam" id="PF24863">
    <property type="entry name" value="zf-CCCH_Mcm10"/>
    <property type="match status" value="1"/>
</dbReference>
<dbReference type="InterPro" id="IPR015411">
    <property type="entry name" value="Rep_factor_Mcm10_C"/>
</dbReference>
<dbReference type="Gene3D" id="2.40.50.140">
    <property type="entry name" value="Nucleic acid-binding proteins"/>
    <property type="match status" value="1"/>
</dbReference>
<evidence type="ECO:0000256" key="4">
    <source>
        <dbReference type="ARBA" id="ARBA00022705"/>
    </source>
</evidence>
<evidence type="ECO:0000256" key="5">
    <source>
        <dbReference type="ARBA" id="ARBA00022723"/>
    </source>
</evidence>
<dbReference type="InterPro" id="IPR040184">
    <property type="entry name" value="Mcm10"/>
</dbReference>
<evidence type="ECO:0000256" key="3">
    <source>
        <dbReference type="ARBA" id="ARBA00017770"/>
    </source>
</evidence>
<evidence type="ECO:0000256" key="2">
    <source>
        <dbReference type="ARBA" id="ARBA00009679"/>
    </source>
</evidence>
<keyword evidence="6" id="KW-0863">Zinc-finger</keyword>
<dbReference type="Pfam" id="PF09332">
    <property type="entry name" value="Mcm10"/>
    <property type="match status" value="1"/>
</dbReference>
<dbReference type="GO" id="GO:0003688">
    <property type="term" value="F:DNA replication origin binding"/>
    <property type="evidence" value="ECO:0007669"/>
    <property type="project" value="TreeGrafter"/>
</dbReference>
<evidence type="ECO:0000256" key="7">
    <source>
        <dbReference type="ARBA" id="ARBA00022833"/>
    </source>
</evidence>
<evidence type="ECO:0000256" key="8">
    <source>
        <dbReference type="ARBA" id="ARBA00023242"/>
    </source>
</evidence>
<keyword evidence="5" id="KW-0479">Metal-binding</keyword>
<dbReference type="GO" id="GO:0008270">
    <property type="term" value="F:zinc ion binding"/>
    <property type="evidence" value="ECO:0007669"/>
    <property type="project" value="UniProtKB-KW"/>
</dbReference>
<evidence type="ECO:0000259" key="9">
    <source>
        <dbReference type="SMART" id="SM01280"/>
    </source>
</evidence>
<keyword evidence="8" id="KW-0539">Nucleus</keyword>
<dbReference type="AlphaFoldDB" id="A0A914XZK9"/>
<organism evidence="10 11">
    <name type="scientific">Panagrolaimus superbus</name>
    <dbReference type="NCBI Taxonomy" id="310955"/>
    <lineage>
        <taxon>Eukaryota</taxon>
        <taxon>Metazoa</taxon>
        <taxon>Ecdysozoa</taxon>
        <taxon>Nematoda</taxon>
        <taxon>Chromadorea</taxon>
        <taxon>Rhabditida</taxon>
        <taxon>Tylenchina</taxon>
        <taxon>Panagrolaimomorpha</taxon>
        <taxon>Panagrolaimoidea</taxon>
        <taxon>Panagrolaimidae</taxon>
        <taxon>Panagrolaimus</taxon>
    </lineage>
</organism>
<dbReference type="WBParaSite" id="PSU_v2.g11084.t1">
    <property type="protein sequence ID" value="PSU_v2.g11084.t1"/>
    <property type="gene ID" value="PSU_v2.g11084"/>
</dbReference>
<proteinExistence type="inferred from homology"/>
<keyword evidence="7" id="KW-0862">Zinc</keyword>
<evidence type="ECO:0000313" key="10">
    <source>
        <dbReference type="Proteomes" id="UP000887577"/>
    </source>
</evidence>
<name>A0A914XZK9_9BILA</name>
<dbReference type="Pfam" id="PF22379">
    <property type="entry name" value="OB_MCM10"/>
    <property type="match status" value="1"/>
</dbReference>
<dbReference type="InterPro" id="IPR055065">
    <property type="entry name" value="OB_MCM10"/>
</dbReference>
<keyword evidence="4" id="KW-0235">DNA replication</keyword>
<protein>
    <recommendedName>
        <fullName evidence="3">Protein MCM10 homolog</fullName>
    </recommendedName>
</protein>
<accession>A0A914XZK9</accession>
<dbReference type="Proteomes" id="UP000887577">
    <property type="component" value="Unplaced"/>
</dbReference>
<feature type="domain" description="Replication factor Mcm10 C-terminal" evidence="9">
    <location>
        <begin position="183"/>
        <end position="499"/>
    </location>
</feature>
<dbReference type="Pfam" id="PF09329">
    <property type="entry name" value="zf-primase"/>
    <property type="match status" value="1"/>
</dbReference>
<evidence type="ECO:0000256" key="6">
    <source>
        <dbReference type="ARBA" id="ARBA00022771"/>
    </source>
</evidence>
<dbReference type="GO" id="GO:0003697">
    <property type="term" value="F:single-stranded DNA binding"/>
    <property type="evidence" value="ECO:0007669"/>
    <property type="project" value="InterPro"/>
</dbReference>
<dbReference type="PANTHER" id="PTHR13454">
    <property type="entry name" value="PROTEIN MCM10 HOMOLOG"/>
    <property type="match status" value="1"/>
</dbReference>
<dbReference type="PANTHER" id="PTHR13454:SF11">
    <property type="entry name" value="PROTEIN MCM10 HOMOLOG"/>
    <property type="match status" value="1"/>
</dbReference>
<dbReference type="InterPro" id="IPR012340">
    <property type="entry name" value="NA-bd_OB-fold"/>
</dbReference>
<reference evidence="11" key="1">
    <citation type="submission" date="2022-11" db="UniProtKB">
        <authorList>
            <consortium name="WormBaseParasite"/>
        </authorList>
    </citation>
    <scope>IDENTIFICATION</scope>
</reference>
<sequence>MGVIVEKSEFRKSANGHEYMIWKISDLTSFQDTPVKVLLFGECVKQHWKLQQSCVIALTTPQIADSTDDKTITLKLTKPAQVIDIGFCPDFGHCKAVTKEGTKCSKYVNTSSTEYCVYHIQKAAKKTLVSRAALGSQYNSPIGCRISKPKMGVRNGESKVVGKTHTFLNAAKVFVKNEEDIKSAIPSKSISKTEFKAIKEQENEKLQAFISGNKVNFGAKNLIKHRVEKNDIVKNAATKPTTKPPVDVKAFLREQKLEFDKSQTAKTNNASKVVNLLGSPTNDKKKITAADINRQRLAEKIKAQGGIVKVDPNQTRKRTAAQMIPTETKENSIFEKENAPSESPLKRTKLGKQYSAADIQALLGKKSIHEKVIEEADRTKEDAYFSSMEVQEKIESRLTELSELKDVKVVTCKKCDYTNEKQSSFCMIHGHLVQWHKADKRFFKCSSCKQRITIFEVLPTKPCKQCGCTSFDRVGMRDERIVKEDKLQIRGDEIPFVNR</sequence>
<dbReference type="GO" id="GO:0006270">
    <property type="term" value="P:DNA replication initiation"/>
    <property type="evidence" value="ECO:0007669"/>
    <property type="project" value="InterPro"/>
</dbReference>
<comment type="subcellular location">
    <subcellularLocation>
        <location evidence="1">Nucleus</location>
    </subcellularLocation>
</comment>
<evidence type="ECO:0000256" key="1">
    <source>
        <dbReference type="ARBA" id="ARBA00004123"/>
    </source>
</evidence>
<dbReference type="GO" id="GO:0043596">
    <property type="term" value="C:nuclear replication fork"/>
    <property type="evidence" value="ECO:0007669"/>
    <property type="project" value="TreeGrafter"/>
</dbReference>
<keyword evidence="10" id="KW-1185">Reference proteome</keyword>